<reference evidence="2 3" key="1">
    <citation type="submission" date="2012-06" db="EMBL/GenBank/DDBJ databases">
        <title>Complete genome of Terriglobus roseus DSM 18391.</title>
        <authorList>
            <consortium name="US DOE Joint Genome Institute (JGI-PGF)"/>
            <person name="Lucas S."/>
            <person name="Copeland A."/>
            <person name="Lapidus A."/>
            <person name="Glavina del Rio T."/>
            <person name="Dalin E."/>
            <person name="Tice H."/>
            <person name="Bruce D."/>
            <person name="Goodwin L."/>
            <person name="Pitluck S."/>
            <person name="Peters L."/>
            <person name="Mikhailova N."/>
            <person name="Munk A.C.C."/>
            <person name="Kyrpides N."/>
            <person name="Mavromatis K."/>
            <person name="Ivanova N."/>
            <person name="Brettin T."/>
            <person name="Detter J.C."/>
            <person name="Han C."/>
            <person name="Larimer F."/>
            <person name="Land M."/>
            <person name="Hauser L."/>
            <person name="Markowitz V."/>
            <person name="Cheng J.-F."/>
            <person name="Hugenholtz P."/>
            <person name="Woyke T."/>
            <person name="Wu D."/>
            <person name="Brambilla E."/>
            <person name="Klenk H.-P."/>
            <person name="Eisen J.A."/>
        </authorList>
    </citation>
    <scope>NUCLEOTIDE SEQUENCE [LARGE SCALE GENOMIC DNA]</scope>
    <source>
        <strain evidence="3">DSM 18391 / NRRL B-41598 / KBS 63</strain>
    </source>
</reference>
<dbReference type="AlphaFoldDB" id="I3ZMU3"/>
<sequence length="567" mass="63267">MRFLSVPRFCIGLFAVCATTTSLWAQSGEDTPSHQEVFEASRPTTGSTFIPVDSWMTSSALRLYELGYLPTLYVGLRPWTRASLAHALVLSRGQLLAGDPGNEASEIFDRLSRELRTELAADDKPRVTPEYGYTRIRGISGDVLNDSFHFGQTIYDDYGRPYQSGVSNITGFSARGTAGRFSLAFRGEYQHAPSGPGFTPELAAILTTLDRPIPGLPQATIFPGPIATTNVFRIIEADASAHLLGHEISFGKQDAWLGPAQGGAMIWSNNAESPYTFRINRTEPLWIPGLSRITGLFRYEFRVGSLKGHKYPNAPWIHNEKVSFKPTPDIEFGFSRAVIWGGEGHAPITIESFLRSFFSTVAATPAQKASREDPGARFSSFDFSWRIPWQHHLVTIYTDSITHDNVFPISNPPRSGWRPGILITRLPWMHTADLRVESTSTDTSIRNVDLGRYTYWENAQPEGYTNKGQLMGDWIGRQGKGAQAWLTWHLHPGEFVQLDWRTAKASNLFLAGGTTQQQFGISTAFRPRRDIEITGAVKGEVWRAPLMSPGTHSNVYGEAQVRWYFRP</sequence>
<evidence type="ECO:0008006" key="4">
    <source>
        <dbReference type="Google" id="ProtNLM"/>
    </source>
</evidence>
<dbReference type="eggNOG" id="COG3170">
    <property type="taxonomic scope" value="Bacteria"/>
</dbReference>
<gene>
    <name evidence="2" type="ordered locus">Terro_4364</name>
</gene>
<protein>
    <recommendedName>
        <fullName evidence="4">Capsule assembly protein Wzi</fullName>
    </recommendedName>
</protein>
<keyword evidence="1" id="KW-0732">Signal</keyword>
<name>I3ZMU3_TERRK</name>
<dbReference type="KEGG" id="trs:Terro_4364"/>
<proteinExistence type="predicted"/>
<accession>I3ZMU3</accession>
<dbReference type="Pfam" id="PF14052">
    <property type="entry name" value="Caps_assemb_Wzi"/>
    <property type="match status" value="1"/>
</dbReference>
<feature type="chain" id="PRO_5003684316" description="Capsule assembly protein Wzi" evidence="1">
    <location>
        <begin position="26"/>
        <end position="567"/>
    </location>
</feature>
<organism evidence="2 3">
    <name type="scientific">Terriglobus roseus (strain DSM 18391 / NRRL B-41598 / KBS 63)</name>
    <dbReference type="NCBI Taxonomy" id="926566"/>
    <lineage>
        <taxon>Bacteria</taxon>
        <taxon>Pseudomonadati</taxon>
        <taxon>Acidobacteriota</taxon>
        <taxon>Terriglobia</taxon>
        <taxon>Terriglobales</taxon>
        <taxon>Acidobacteriaceae</taxon>
        <taxon>Terriglobus</taxon>
    </lineage>
</organism>
<evidence type="ECO:0000256" key="1">
    <source>
        <dbReference type="SAM" id="SignalP"/>
    </source>
</evidence>
<evidence type="ECO:0000313" key="2">
    <source>
        <dbReference type="EMBL" id="AFL90561.1"/>
    </source>
</evidence>
<dbReference type="Proteomes" id="UP000006056">
    <property type="component" value="Chromosome"/>
</dbReference>
<dbReference type="HOGENOM" id="CLU_419066_0_0_0"/>
<dbReference type="STRING" id="926566.Terro_4364"/>
<dbReference type="Gene3D" id="2.40.160.130">
    <property type="entry name" value="Capsule assembly protein Wzi"/>
    <property type="match status" value="1"/>
</dbReference>
<evidence type="ECO:0000313" key="3">
    <source>
        <dbReference type="Proteomes" id="UP000006056"/>
    </source>
</evidence>
<feature type="signal peptide" evidence="1">
    <location>
        <begin position="1"/>
        <end position="25"/>
    </location>
</feature>
<keyword evidence="3" id="KW-1185">Reference proteome</keyword>
<dbReference type="InterPro" id="IPR038636">
    <property type="entry name" value="Wzi_sf"/>
</dbReference>
<dbReference type="InterPro" id="IPR026950">
    <property type="entry name" value="Caps_assemb_Wzi"/>
</dbReference>
<dbReference type="EMBL" id="CP003379">
    <property type="protein sequence ID" value="AFL90561.1"/>
    <property type="molecule type" value="Genomic_DNA"/>
</dbReference>